<proteinExistence type="predicted"/>
<dbReference type="HOGENOM" id="CLU_2486753_0_0_1"/>
<feature type="region of interest" description="Disordered" evidence="1">
    <location>
        <begin position="1"/>
        <end position="23"/>
    </location>
</feature>
<feature type="compositionally biased region" description="Basic and acidic residues" evidence="1">
    <location>
        <begin position="1"/>
        <end position="14"/>
    </location>
</feature>
<evidence type="ECO:0000313" key="2">
    <source>
        <dbReference type="EMBL" id="AES68649.1"/>
    </source>
</evidence>
<dbReference type="EnsemblPlants" id="AES68649">
    <property type="protein sequence ID" value="AES68649"/>
    <property type="gene ID" value="MTR_3g011160"/>
</dbReference>
<reference evidence="3" key="3">
    <citation type="submission" date="2015-04" db="UniProtKB">
        <authorList>
            <consortium name="EnsemblPlants"/>
        </authorList>
    </citation>
    <scope>IDENTIFICATION</scope>
    <source>
        <strain evidence="3">cv. Jemalong A17</strain>
    </source>
</reference>
<sequence length="87" mass="9824">MRERLKKNVSEVRESRRRRRTSFIHAPSHGINSRRENAHALSVGPTGGDISAVGFNTCSLRRRNGPAALLRVIIESRRKGYPLADFL</sequence>
<dbReference type="PaxDb" id="3880-AES68649"/>
<evidence type="ECO:0000256" key="1">
    <source>
        <dbReference type="SAM" id="MobiDB-lite"/>
    </source>
</evidence>
<organism evidence="2 4">
    <name type="scientific">Medicago truncatula</name>
    <name type="common">Barrel medic</name>
    <name type="synonym">Medicago tribuloides</name>
    <dbReference type="NCBI Taxonomy" id="3880"/>
    <lineage>
        <taxon>Eukaryota</taxon>
        <taxon>Viridiplantae</taxon>
        <taxon>Streptophyta</taxon>
        <taxon>Embryophyta</taxon>
        <taxon>Tracheophyta</taxon>
        <taxon>Spermatophyta</taxon>
        <taxon>Magnoliopsida</taxon>
        <taxon>eudicotyledons</taxon>
        <taxon>Gunneridae</taxon>
        <taxon>Pentapetalae</taxon>
        <taxon>rosids</taxon>
        <taxon>fabids</taxon>
        <taxon>Fabales</taxon>
        <taxon>Fabaceae</taxon>
        <taxon>Papilionoideae</taxon>
        <taxon>50 kb inversion clade</taxon>
        <taxon>NPAAA clade</taxon>
        <taxon>Hologalegina</taxon>
        <taxon>IRL clade</taxon>
        <taxon>Trifolieae</taxon>
        <taxon>Medicago</taxon>
    </lineage>
</organism>
<dbReference type="Proteomes" id="UP000002051">
    <property type="component" value="Chromosome 3"/>
</dbReference>
<evidence type="ECO:0000313" key="4">
    <source>
        <dbReference type="Proteomes" id="UP000002051"/>
    </source>
</evidence>
<evidence type="ECO:0000313" key="3">
    <source>
        <dbReference type="EnsemblPlants" id="AES68649"/>
    </source>
</evidence>
<protein>
    <submittedName>
        <fullName evidence="2 3">Uncharacterized protein</fullName>
    </submittedName>
</protein>
<gene>
    <name evidence="2" type="ordered locus">MTR_3g011160</name>
</gene>
<dbReference type="EMBL" id="CM001219">
    <property type="protein sequence ID" value="AES68649.1"/>
    <property type="molecule type" value="Genomic_DNA"/>
</dbReference>
<dbReference type="AlphaFoldDB" id="G7IVR6"/>
<name>G7IVR6_MEDTR</name>
<accession>G7IVR6</accession>
<reference evidence="2 4" key="1">
    <citation type="journal article" date="2011" name="Nature">
        <title>The Medicago genome provides insight into the evolution of rhizobial symbioses.</title>
        <authorList>
            <person name="Young N.D."/>
            <person name="Debelle F."/>
            <person name="Oldroyd G.E."/>
            <person name="Geurts R."/>
            <person name="Cannon S.B."/>
            <person name="Udvardi M.K."/>
            <person name="Benedito V.A."/>
            <person name="Mayer K.F."/>
            <person name="Gouzy J."/>
            <person name="Schoof H."/>
            <person name="Van de Peer Y."/>
            <person name="Proost S."/>
            <person name="Cook D.R."/>
            <person name="Meyers B.C."/>
            <person name="Spannagl M."/>
            <person name="Cheung F."/>
            <person name="De Mita S."/>
            <person name="Krishnakumar V."/>
            <person name="Gundlach H."/>
            <person name="Zhou S."/>
            <person name="Mudge J."/>
            <person name="Bharti A.K."/>
            <person name="Murray J.D."/>
            <person name="Naoumkina M.A."/>
            <person name="Rosen B."/>
            <person name="Silverstein K.A."/>
            <person name="Tang H."/>
            <person name="Rombauts S."/>
            <person name="Zhao P.X."/>
            <person name="Zhou P."/>
            <person name="Barbe V."/>
            <person name="Bardou P."/>
            <person name="Bechner M."/>
            <person name="Bellec A."/>
            <person name="Berger A."/>
            <person name="Berges H."/>
            <person name="Bidwell S."/>
            <person name="Bisseling T."/>
            <person name="Choisne N."/>
            <person name="Couloux A."/>
            <person name="Denny R."/>
            <person name="Deshpande S."/>
            <person name="Dai X."/>
            <person name="Doyle J.J."/>
            <person name="Dudez A.M."/>
            <person name="Farmer A.D."/>
            <person name="Fouteau S."/>
            <person name="Franken C."/>
            <person name="Gibelin C."/>
            <person name="Gish J."/>
            <person name="Goldstein S."/>
            <person name="Gonzalez A.J."/>
            <person name="Green P.J."/>
            <person name="Hallab A."/>
            <person name="Hartog M."/>
            <person name="Hua A."/>
            <person name="Humphray S.J."/>
            <person name="Jeong D.H."/>
            <person name="Jing Y."/>
            <person name="Jocker A."/>
            <person name="Kenton S.M."/>
            <person name="Kim D.J."/>
            <person name="Klee K."/>
            <person name="Lai H."/>
            <person name="Lang C."/>
            <person name="Lin S."/>
            <person name="Macmil S.L."/>
            <person name="Magdelenat G."/>
            <person name="Matthews L."/>
            <person name="McCorrison J."/>
            <person name="Monaghan E.L."/>
            <person name="Mun J.H."/>
            <person name="Najar F.Z."/>
            <person name="Nicholson C."/>
            <person name="Noirot C."/>
            <person name="O'Bleness M."/>
            <person name="Paule C.R."/>
            <person name="Poulain J."/>
            <person name="Prion F."/>
            <person name="Qin B."/>
            <person name="Qu C."/>
            <person name="Retzel E.F."/>
            <person name="Riddle C."/>
            <person name="Sallet E."/>
            <person name="Samain S."/>
            <person name="Samson N."/>
            <person name="Sanders I."/>
            <person name="Saurat O."/>
            <person name="Scarpelli C."/>
            <person name="Schiex T."/>
            <person name="Segurens B."/>
            <person name="Severin A.J."/>
            <person name="Sherrier D.J."/>
            <person name="Shi R."/>
            <person name="Sims S."/>
            <person name="Singer S.R."/>
            <person name="Sinharoy S."/>
            <person name="Sterck L."/>
            <person name="Viollet A."/>
            <person name="Wang B.B."/>
            <person name="Wang K."/>
            <person name="Wang M."/>
            <person name="Wang X."/>
            <person name="Warfsmann J."/>
            <person name="Weissenbach J."/>
            <person name="White D.D."/>
            <person name="White J.D."/>
            <person name="Wiley G.B."/>
            <person name="Wincker P."/>
            <person name="Xing Y."/>
            <person name="Yang L."/>
            <person name="Yao Z."/>
            <person name="Ying F."/>
            <person name="Zhai J."/>
            <person name="Zhou L."/>
            <person name="Zuber A."/>
            <person name="Denarie J."/>
            <person name="Dixon R.A."/>
            <person name="May G.D."/>
            <person name="Schwartz D.C."/>
            <person name="Rogers J."/>
            <person name="Quetier F."/>
            <person name="Town C.D."/>
            <person name="Roe B.A."/>
        </authorList>
    </citation>
    <scope>NUCLEOTIDE SEQUENCE [LARGE SCALE GENOMIC DNA]</scope>
    <source>
        <strain evidence="2">A17</strain>
        <strain evidence="3 4">cv. Jemalong A17</strain>
    </source>
</reference>
<reference evidence="2 4" key="2">
    <citation type="journal article" date="2014" name="BMC Genomics">
        <title>An improved genome release (version Mt4.0) for the model legume Medicago truncatula.</title>
        <authorList>
            <person name="Tang H."/>
            <person name="Krishnakumar V."/>
            <person name="Bidwell S."/>
            <person name="Rosen B."/>
            <person name="Chan A."/>
            <person name="Zhou S."/>
            <person name="Gentzbittel L."/>
            <person name="Childs K.L."/>
            <person name="Yandell M."/>
            <person name="Gundlach H."/>
            <person name="Mayer K.F."/>
            <person name="Schwartz D.C."/>
            <person name="Town C.D."/>
        </authorList>
    </citation>
    <scope>GENOME REANNOTATION</scope>
    <source>
        <strain evidence="3 4">cv. Jemalong A17</strain>
    </source>
</reference>
<keyword evidence="4" id="KW-1185">Reference proteome</keyword>